<dbReference type="Proteomes" id="UP001589609">
    <property type="component" value="Unassembled WGS sequence"/>
</dbReference>
<feature type="transmembrane region" description="Helical" evidence="1">
    <location>
        <begin position="111"/>
        <end position="132"/>
    </location>
</feature>
<proteinExistence type="predicted"/>
<name>A0ABV5WNN4_9BACI</name>
<dbReference type="RefSeq" id="WP_379951819.1">
    <property type="nucleotide sequence ID" value="NZ_JBHMAF010000196.1"/>
</dbReference>
<feature type="transmembrane region" description="Helical" evidence="1">
    <location>
        <begin position="67"/>
        <end position="91"/>
    </location>
</feature>
<gene>
    <name evidence="2" type="ORF">ACFFMS_25910</name>
</gene>
<organism evidence="2 3">
    <name type="scientific">Ectobacillus funiculus</name>
    <dbReference type="NCBI Taxonomy" id="137993"/>
    <lineage>
        <taxon>Bacteria</taxon>
        <taxon>Bacillati</taxon>
        <taxon>Bacillota</taxon>
        <taxon>Bacilli</taxon>
        <taxon>Bacillales</taxon>
        <taxon>Bacillaceae</taxon>
        <taxon>Ectobacillus</taxon>
    </lineage>
</organism>
<keyword evidence="1" id="KW-0472">Membrane</keyword>
<evidence type="ECO:0000313" key="3">
    <source>
        <dbReference type="Proteomes" id="UP001589609"/>
    </source>
</evidence>
<evidence type="ECO:0000313" key="2">
    <source>
        <dbReference type="EMBL" id="MFB9761676.1"/>
    </source>
</evidence>
<protein>
    <recommendedName>
        <fullName evidence="4">HPP family protein</fullName>
    </recommendedName>
</protein>
<keyword evidence="3" id="KW-1185">Reference proteome</keyword>
<keyword evidence="1" id="KW-1133">Transmembrane helix</keyword>
<evidence type="ECO:0000256" key="1">
    <source>
        <dbReference type="SAM" id="Phobius"/>
    </source>
</evidence>
<dbReference type="EMBL" id="JBHMAF010000196">
    <property type="protein sequence ID" value="MFB9761676.1"/>
    <property type="molecule type" value="Genomic_DNA"/>
</dbReference>
<accession>A0ABV5WNN4</accession>
<comment type="caution">
    <text evidence="2">The sequence shown here is derived from an EMBL/GenBank/DDBJ whole genome shotgun (WGS) entry which is preliminary data.</text>
</comment>
<keyword evidence="1" id="KW-0812">Transmembrane</keyword>
<evidence type="ECO:0008006" key="4">
    <source>
        <dbReference type="Google" id="ProtNLM"/>
    </source>
</evidence>
<reference evidence="2 3" key="1">
    <citation type="submission" date="2024-09" db="EMBL/GenBank/DDBJ databases">
        <authorList>
            <person name="Sun Q."/>
            <person name="Mori K."/>
        </authorList>
    </citation>
    <scope>NUCLEOTIDE SEQUENCE [LARGE SCALE GENOMIC DNA]</scope>
    <source>
        <strain evidence="2 3">JCM 11201</strain>
    </source>
</reference>
<sequence length="163" mass="18122">MVVRLFTICLYLTFVYWASSHISVDNVLFYPTLGAFSYFFVSRSMGKAESLKTILAAVIGVTCGSRLHMLSAGIITFLITCLIAIALLRILKIHAAPVVAVSLIPFFSKTPSFWVLPVSVLCSLSGLLLVLWGSQLVEARWITWKEKARLYPSVRGKSFEETL</sequence>